<evidence type="ECO:0000313" key="2">
    <source>
        <dbReference type="Proteomes" id="UP000003803"/>
    </source>
</evidence>
<evidence type="ECO:0000313" key="1">
    <source>
        <dbReference type="EMBL" id="EDS09017.1"/>
    </source>
</evidence>
<reference evidence="1" key="1">
    <citation type="submission" date="2007-11" db="EMBL/GenBank/DDBJ databases">
        <authorList>
            <person name="Fulton L."/>
            <person name="Clifton S."/>
            <person name="Fulton B."/>
            <person name="Xu J."/>
            <person name="Minx P."/>
            <person name="Pepin K.H."/>
            <person name="Johnson M."/>
            <person name="Thiruvilangam P."/>
            <person name="Bhonagiri V."/>
            <person name="Nash W.E."/>
            <person name="Mardis E.R."/>
            <person name="Wilson R.K."/>
        </authorList>
    </citation>
    <scope>NUCLEOTIDE SEQUENCE [LARGE SCALE GENOMIC DNA]</scope>
    <source>
        <strain evidence="1">DSM 17241</strain>
    </source>
</reference>
<proteinExistence type="predicted"/>
<accession>B0PHP9</accession>
<dbReference type="HOGENOM" id="CLU_3163928_0_0_9"/>
<dbReference type="Proteomes" id="UP000003803">
    <property type="component" value="Unassembled WGS sequence"/>
</dbReference>
<protein>
    <submittedName>
        <fullName evidence="1">Uncharacterized protein</fullName>
    </submittedName>
</protein>
<gene>
    <name evidence="1" type="ORF">ANACOL_04342</name>
</gene>
<name>B0PHP9_9FIRM</name>
<dbReference type="EMBL" id="ABGD02000034">
    <property type="protein sequence ID" value="EDS09017.1"/>
    <property type="molecule type" value="Genomic_DNA"/>
</dbReference>
<keyword evidence="2" id="KW-1185">Reference proteome</keyword>
<organism evidence="1 2">
    <name type="scientific">Anaerotruncus colihominis DSM 17241</name>
    <dbReference type="NCBI Taxonomy" id="445972"/>
    <lineage>
        <taxon>Bacteria</taxon>
        <taxon>Bacillati</taxon>
        <taxon>Bacillota</taxon>
        <taxon>Clostridia</taxon>
        <taxon>Eubacteriales</taxon>
        <taxon>Oscillospiraceae</taxon>
        <taxon>Anaerotruncus</taxon>
    </lineage>
</organism>
<dbReference type="AlphaFoldDB" id="B0PHP9"/>
<comment type="caution">
    <text evidence="1">The sequence shown here is derived from an EMBL/GenBank/DDBJ whole genome shotgun (WGS) entry which is preliminary data.</text>
</comment>
<reference evidence="1" key="2">
    <citation type="submission" date="2013-09" db="EMBL/GenBank/DDBJ databases">
        <title>Draft genome sequence of Anaerotruncus colihominis(DSM 17241).</title>
        <authorList>
            <person name="Sudarsanam P."/>
            <person name="Ley R."/>
            <person name="Guruge J."/>
            <person name="Turnbaugh P.J."/>
            <person name="Mahowald M."/>
            <person name="Liep D."/>
            <person name="Gordon J."/>
        </authorList>
    </citation>
    <scope>NUCLEOTIDE SEQUENCE</scope>
    <source>
        <strain evidence="1">DSM 17241</strain>
    </source>
</reference>
<sequence>MIDKYSSGTYNQIKEYSLLLCIGVVSYNEYFPQYLLQERMKWQALHV</sequence>